<dbReference type="Proteomes" id="UP000214365">
    <property type="component" value="Unassembled WGS sequence"/>
</dbReference>
<reference evidence="2 3" key="1">
    <citation type="submission" date="2015-06" db="EMBL/GenBank/DDBJ databases">
        <title>Talaromyces atroroseus IBT 11181 draft genome.</title>
        <authorList>
            <person name="Rasmussen K.B."/>
            <person name="Rasmussen S."/>
            <person name="Petersen B."/>
            <person name="Sicheritz-Ponten T."/>
            <person name="Mortensen U.H."/>
            <person name="Thrane U."/>
        </authorList>
    </citation>
    <scope>NUCLEOTIDE SEQUENCE [LARGE SCALE GENOMIC DNA]</scope>
    <source>
        <strain evidence="2 3">IBT 11181</strain>
    </source>
</reference>
<dbReference type="OrthoDB" id="1930760at2759"/>
<dbReference type="InterPro" id="IPR001853">
    <property type="entry name" value="DSBA-like_thioredoxin_dom"/>
</dbReference>
<dbReference type="InterPro" id="IPR036249">
    <property type="entry name" value="Thioredoxin-like_sf"/>
</dbReference>
<accession>A0A225AK75</accession>
<evidence type="ECO:0000259" key="1">
    <source>
        <dbReference type="Pfam" id="PF01323"/>
    </source>
</evidence>
<evidence type="ECO:0000313" key="3">
    <source>
        <dbReference type="Proteomes" id="UP000214365"/>
    </source>
</evidence>
<gene>
    <name evidence="2" type="ORF">UA08_08913</name>
</gene>
<dbReference type="PANTHER" id="PTHR13887:SF41">
    <property type="entry name" value="THIOREDOXIN SUPERFAMILY PROTEIN"/>
    <property type="match status" value="1"/>
</dbReference>
<comment type="caution">
    <text evidence="2">The sequence shown here is derived from an EMBL/GenBank/DDBJ whole genome shotgun (WGS) entry which is preliminary data.</text>
</comment>
<sequence length="225" mass="25210">MTNFKITVTSDTICPWCYVGRKQLIAAEKLYHQLHPSSGDTFSVNYMPYMLQPDWARGPAGAQDKQAAYVAKFGAERAKQMQQRLRLVGSEIGIDFKFGGRIGNTRDSHRLVWLAKKYGPDVEGKAMDELFQSYFEKEGDITDLENLRKIAVTVGIPDADFRKAIVDSDEGGKEVDREVAQAQMKGIYSVPNFVLQDKYQVDGARDPETFVGILEKIKAMESGNA</sequence>
<dbReference type="RefSeq" id="XP_020116050.1">
    <property type="nucleotide sequence ID" value="XM_020263806.1"/>
</dbReference>
<protein>
    <recommendedName>
        <fullName evidence="1">DSBA-like thioredoxin domain-containing protein</fullName>
    </recommendedName>
</protein>
<dbReference type="Pfam" id="PF01323">
    <property type="entry name" value="DSBA"/>
    <property type="match status" value="1"/>
</dbReference>
<dbReference type="GeneID" id="31008669"/>
<name>A0A225AK75_TALAT</name>
<dbReference type="SUPFAM" id="SSF52833">
    <property type="entry name" value="Thioredoxin-like"/>
    <property type="match status" value="1"/>
</dbReference>
<dbReference type="Gene3D" id="3.40.30.10">
    <property type="entry name" value="Glutaredoxin"/>
    <property type="match status" value="1"/>
</dbReference>
<dbReference type="EMBL" id="LFMY01000017">
    <property type="protein sequence ID" value="OKL55929.1"/>
    <property type="molecule type" value="Genomic_DNA"/>
</dbReference>
<dbReference type="AlphaFoldDB" id="A0A225AK75"/>
<feature type="domain" description="DSBA-like thioredoxin" evidence="1">
    <location>
        <begin position="6"/>
        <end position="214"/>
    </location>
</feature>
<organism evidence="2 3">
    <name type="scientific">Talaromyces atroroseus</name>
    <dbReference type="NCBI Taxonomy" id="1441469"/>
    <lineage>
        <taxon>Eukaryota</taxon>
        <taxon>Fungi</taxon>
        <taxon>Dikarya</taxon>
        <taxon>Ascomycota</taxon>
        <taxon>Pezizomycotina</taxon>
        <taxon>Eurotiomycetes</taxon>
        <taxon>Eurotiomycetidae</taxon>
        <taxon>Eurotiales</taxon>
        <taxon>Trichocomaceae</taxon>
        <taxon>Talaromyces</taxon>
        <taxon>Talaromyces sect. Trachyspermi</taxon>
    </lineage>
</organism>
<keyword evidence="3" id="KW-1185">Reference proteome</keyword>
<proteinExistence type="predicted"/>
<dbReference type="PANTHER" id="PTHR13887">
    <property type="entry name" value="GLUTATHIONE S-TRANSFERASE KAPPA"/>
    <property type="match status" value="1"/>
</dbReference>
<dbReference type="CDD" id="cd03024">
    <property type="entry name" value="DsbA_FrnE"/>
    <property type="match status" value="1"/>
</dbReference>
<dbReference type="GO" id="GO:0016491">
    <property type="term" value="F:oxidoreductase activity"/>
    <property type="evidence" value="ECO:0007669"/>
    <property type="project" value="InterPro"/>
</dbReference>
<evidence type="ECO:0000313" key="2">
    <source>
        <dbReference type="EMBL" id="OKL55929.1"/>
    </source>
</evidence>